<dbReference type="STRING" id="571932.SAMN05421743_10564"/>
<evidence type="ECO:0000313" key="2">
    <source>
        <dbReference type="Proteomes" id="UP000198584"/>
    </source>
</evidence>
<evidence type="ECO:0000313" key="1">
    <source>
        <dbReference type="EMBL" id="SEA48562.1"/>
    </source>
</evidence>
<organism evidence="1 2">
    <name type="scientific">Thalassobacillus cyri</name>
    <dbReference type="NCBI Taxonomy" id="571932"/>
    <lineage>
        <taxon>Bacteria</taxon>
        <taxon>Bacillati</taxon>
        <taxon>Bacillota</taxon>
        <taxon>Bacilli</taxon>
        <taxon>Bacillales</taxon>
        <taxon>Bacillaceae</taxon>
        <taxon>Thalassobacillus</taxon>
    </lineage>
</organism>
<proteinExistence type="predicted"/>
<reference evidence="1 2" key="1">
    <citation type="submission" date="2016-10" db="EMBL/GenBank/DDBJ databases">
        <authorList>
            <person name="de Groot N.N."/>
        </authorList>
    </citation>
    <scope>NUCLEOTIDE SEQUENCE [LARGE SCALE GENOMIC DNA]</scope>
    <source>
        <strain evidence="1 2">CCM7597</strain>
    </source>
</reference>
<dbReference type="Proteomes" id="UP000198584">
    <property type="component" value="Unassembled WGS sequence"/>
</dbReference>
<name>A0A1H4BL67_9BACI</name>
<dbReference type="AlphaFoldDB" id="A0A1H4BL67"/>
<accession>A0A1H4BL67</accession>
<dbReference type="OrthoDB" id="2989999at2"/>
<protein>
    <submittedName>
        <fullName evidence="1">Uncharacterized protein</fullName>
    </submittedName>
</protein>
<dbReference type="RefSeq" id="WP_093044140.1">
    <property type="nucleotide sequence ID" value="NZ_FNQR01000005.1"/>
</dbReference>
<dbReference type="EMBL" id="FNQR01000005">
    <property type="protein sequence ID" value="SEA48562.1"/>
    <property type="molecule type" value="Genomic_DNA"/>
</dbReference>
<sequence>MEQYFTYDPRLHLSIPDLPRPFYTFTQREQALILAVWENHRGEIPDKIKKLEKDIENCLARLNNEEDFEASCRLNDRISQLASMINDLWIWYRTNPVITAKTS</sequence>
<gene>
    <name evidence="1" type="ORF">SAMN05421743_10564</name>
</gene>
<keyword evidence="2" id="KW-1185">Reference proteome</keyword>